<keyword evidence="9" id="KW-1185">Reference proteome</keyword>
<comment type="subcellular location">
    <subcellularLocation>
        <location evidence="1">Cell membrane</location>
        <topology evidence="1">Multi-pass membrane protein</topology>
    </subcellularLocation>
</comment>
<evidence type="ECO:0000256" key="4">
    <source>
        <dbReference type="ARBA" id="ARBA00022989"/>
    </source>
</evidence>
<dbReference type="NCBIfam" id="TIGR00765">
    <property type="entry name" value="yihY_not_rbn"/>
    <property type="match status" value="1"/>
</dbReference>
<name>A0ABT9PM92_9HYPH</name>
<evidence type="ECO:0000256" key="5">
    <source>
        <dbReference type="ARBA" id="ARBA00023136"/>
    </source>
</evidence>
<evidence type="ECO:0000256" key="7">
    <source>
        <dbReference type="SAM" id="Phobius"/>
    </source>
</evidence>
<feature type="transmembrane region" description="Helical" evidence="7">
    <location>
        <begin position="218"/>
        <end position="236"/>
    </location>
</feature>
<feature type="transmembrane region" description="Helical" evidence="7">
    <location>
        <begin position="175"/>
        <end position="206"/>
    </location>
</feature>
<dbReference type="PANTHER" id="PTHR30213:SF0">
    <property type="entry name" value="UPF0761 MEMBRANE PROTEIN YIHY"/>
    <property type="match status" value="1"/>
</dbReference>
<feature type="transmembrane region" description="Helical" evidence="7">
    <location>
        <begin position="133"/>
        <end position="154"/>
    </location>
</feature>
<feature type="transmembrane region" description="Helical" evidence="7">
    <location>
        <begin position="282"/>
        <end position="304"/>
    </location>
</feature>
<evidence type="ECO:0000256" key="3">
    <source>
        <dbReference type="ARBA" id="ARBA00022692"/>
    </source>
</evidence>
<reference evidence="8 9" key="1">
    <citation type="submission" date="2023-07" db="EMBL/GenBank/DDBJ databases">
        <title>Sorghum-associated microbial communities from plants grown in Nebraska, USA.</title>
        <authorList>
            <person name="Schachtman D."/>
        </authorList>
    </citation>
    <scope>NUCLEOTIDE SEQUENCE [LARGE SCALE GENOMIC DNA]</scope>
    <source>
        <strain evidence="8 9">DS1307</strain>
    </source>
</reference>
<dbReference type="PIRSF" id="PIRSF035875">
    <property type="entry name" value="RNase_BN"/>
    <property type="match status" value="1"/>
</dbReference>
<keyword evidence="2" id="KW-1003">Cell membrane</keyword>
<evidence type="ECO:0000313" key="9">
    <source>
        <dbReference type="Proteomes" id="UP001241472"/>
    </source>
</evidence>
<dbReference type="PANTHER" id="PTHR30213">
    <property type="entry name" value="INNER MEMBRANE PROTEIN YHJD"/>
    <property type="match status" value="1"/>
</dbReference>
<proteinExistence type="predicted"/>
<dbReference type="EMBL" id="JAUSRF010000001">
    <property type="protein sequence ID" value="MDP9835587.1"/>
    <property type="molecule type" value="Genomic_DNA"/>
</dbReference>
<dbReference type="RefSeq" id="WP_306830352.1">
    <property type="nucleotide sequence ID" value="NZ_JAUSRF010000001.1"/>
</dbReference>
<dbReference type="Proteomes" id="UP001241472">
    <property type="component" value="Unassembled WGS sequence"/>
</dbReference>
<gene>
    <name evidence="8" type="ORF">J2T09_000328</name>
</gene>
<keyword evidence="4 7" id="KW-1133">Transmembrane helix</keyword>
<evidence type="ECO:0000313" key="8">
    <source>
        <dbReference type="EMBL" id="MDP9835587.1"/>
    </source>
</evidence>
<feature type="transmembrane region" description="Helical" evidence="7">
    <location>
        <begin position="62"/>
        <end position="90"/>
    </location>
</feature>
<evidence type="ECO:0000256" key="6">
    <source>
        <dbReference type="SAM" id="MobiDB-lite"/>
    </source>
</evidence>
<keyword evidence="3 7" id="KW-0812">Transmembrane</keyword>
<comment type="caution">
    <text evidence="8">The sequence shown here is derived from an EMBL/GenBank/DDBJ whole genome shotgun (WGS) entry which is preliminary data.</text>
</comment>
<dbReference type="InterPro" id="IPR017039">
    <property type="entry name" value="Virul_fac_BrkB"/>
</dbReference>
<keyword evidence="5 7" id="KW-0472">Membrane</keyword>
<feature type="transmembrane region" description="Helical" evidence="7">
    <location>
        <begin position="248"/>
        <end position="270"/>
    </location>
</feature>
<accession>A0ABT9PM92</accession>
<sequence length="341" mass="37411">MAADTAETFSQIKPPATDTAPLNTSPIDKARGREAETPADIPARGLKDVFWRVFYSIESDRVLLVAAGVTYYLLLALFPAMTAMVSLYGFVADPTKLADRITFLSMIMPPNALDLFLDQLRSLTQQGRTTLNIGLFGGLALALWSANAGMKAMFEAMNVAYGEKEKRNIFKLNMISLLFTLGAILVAIVVLTGLGLVPAVLSFLWLEQWAEMIIRFSRWPIMLLFVTTGIAVLYRYGPSREPARIQWLTWGAVFSSLAWLAASIGVSFYLSHIANYNATYGALGALIGFMVWTWISTIIIVIGAEINAELEHQTARDSTTGPEQPMGERGAYMADTIGETS</sequence>
<dbReference type="Pfam" id="PF03631">
    <property type="entry name" value="Virul_fac_BrkB"/>
    <property type="match status" value="1"/>
</dbReference>
<evidence type="ECO:0000256" key="1">
    <source>
        <dbReference type="ARBA" id="ARBA00004651"/>
    </source>
</evidence>
<feature type="region of interest" description="Disordered" evidence="6">
    <location>
        <begin position="1"/>
        <end position="38"/>
    </location>
</feature>
<organism evidence="8 9">
    <name type="scientific">Neorhizobium huautlense</name>
    <dbReference type="NCBI Taxonomy" id="67774"/>
    <lineage>
        <taxon>Bacteria</taxon>
        <taxon>Pseudomonadati</taxon>
        <taxon>Pseudomonadota</taxon>
        <taxon>Alphaproteobacteria</taxon>
        <taxon>Hyphomicrobiales</taxon>
        <taxon>Rhizobiaceae</taxon>
        <taxon>Rhizobium/Agrobacterium group</taxon>
        <taxon>Neorhizobium</taxon>
    </lineage>
</organism>
<protein>
    <submittedName>
        <fullName evidence="8">Membrane protein</fullName>
    </submittedName>
</protein>
<evidence type="ECO:0000256" key="2">
    <source>
        <dbReference type="ARBA" id="ARBA00022475"/>
    </source>
</evidence>